<comment type="caution">
    <text evidence="10">The sequence shown here is derived from an EMBL/GenBank/DDBJ whole genome shotgun (WGS) entry which is preliminary data.</text>
</comment>
<dbReference type="InterPro" id="IPR046953">
    <property type="entry name" value="Spore_GerAC-like_C"/>
</dbReference>
<keyword evidence="4" id="KW-0732">Signal</keyword>
<dbReference type="EMBL" id="JBHMAG010000014">
    <property type="protein sequence ID" value="MFB9754265.1"/>
    <property type="molecule type" value="Genomic_DNA"/>
</dbReference>
<accession>A0ABV5W1N5</accession>
<comment type="similarity">
    <text evidence="2">Belongs to the GerABKC lipoprotein family.</text>
</comment>
<keyword evidence="3" id="KW-0309">Germination</keyword>
<dbReference type="Gene3D" id="3.30.300.210">
    <property type="entry name" value="Nutrient germinant receptor protein C, domain 3"/>
    <property type="match status" value="1"/>
</dbReference>
<evidence type="ECO:0000256" key="6">
    <source>
        <dbReference type="ARBA" id="ARBA00023139"/>
    </source>
</evidence>
<evidence type="ECO:0000313" key="11">
    <source>
        <dbReference type="Proteomes" id="UP001589619"/>
    </source>
</evidence>
<sequence length="433" mass="47286">MAKAADRLQAPIREDIPVKGSDSAGRLKNSRLPSPAKAVGLARPAFRKVLRCGLGTAVLFAAMLLGGCWDRTEVNDIAIVLGAGVDKFENGFRVSVLIPLPGNMGGATGGSGGSGGNRPYTVDTETGRTIREAFVKLQERNSRRLFSGHRKLFIIGEAAAKDGLTDLMDITARVPENRLTSYIVIAKGQAEDVLNAAPKLERFPAEALREMLKADAGIQVKDVATALSGEGQDAVLPYVEVVPAKMKDKPGTELRTGLFVFTKQSKMIGTTKPGEANGVRWLKGIIQPYLETIRTEAGLVSVTVRRGQCEIKPRVEEGRLRFVITAKGEATITEAQDEGDYENKGNTEKLERLLERRIRSDITAVGELIKEHSSDIAGFGAILSRTYPSRWKSEWRNDWPSLLTQLDLDVQVEMNVNRTGMFSKNIGSKDRRP</sequence>
<keyword evidence="7" id="KW-0449">Lipoprotein</keyword>
<dbReference type="InterPro" id="IPR038501">
    <property type="entry name" value="Spore_GerAC_C_sf"/>
</dbReference>
<feature type="domain" description="Spore germination protein N-terminal" evidence="9">
    <location>
        <begin position="70"/>
        <end position="241"/>
    </location>
</feature>
<evidence type="ECO:0000256" key="3">
    <source>
        <dbReference type="ARBA" id="ARBA00022544"/>
    </source>
</evidence>
<dbReference type="InterPro" id="IPR008844">
    <property type="entry name" value="Spore_GerAC-like"/>
</dbReference>
<evidence type="ECO:0000256" key="2">
    <source>
        <dbReference type="ARBA" id="ARBA00007886"/>
    </source>
</evidence>
<gene>
    <name evidence="10" type="ORF">ACFFNY_22065</name>
</gene>
<protein>
    <submittedName>
        <fullName evidence="10">Ger(X)C family spore germination protein</fullName>
    </submittedName>
</protein>
<evidence type="ECO:0000259" key="8">
    <source>
        <dbReference type="Pfam" id="PF05504"/>
    </source>
</evidence>
<keyword evidence="5" id="KW-0472">Membrane</keyword>
<reference evidence="10 11" key="1">
    <citation type="submission" date="2024-09" db="EMBL/GenBank/DDBJ databases">
        <authorList>
            <person name="Sun Q."/>
            <person name="Mori K."/>
        </authorList>
    </citation>
    <scope>NUCLEOTIDE SEQUENCE [LARGE SCALE GENOMIC DNA]</scope>
    <source>
        <strain evidence="10 11">JCM 12520</strain>
    </source>
</reference>
<organism evidence="10 11">
    <name type="scientific">Paenibacillus hodogayensis</name>
    <dbReference type="NCBI Taxonomy" id="279208"/>
    <lineage>
        <taxon>Bacteria</taxon>
        <taxon>Bacillati</taxon>
        <taxon>Bacillota</taxon>
        <taxon>Bacilli</taxon>
        <taxon>Bacillales</taxon>
        <taxon>Paenibacillaceae</taxon>
        <taxon>Paenibacillus</taxon>
    </lineage>
</organism>
<dbReference type="InterPro" id="IPR057336">
    <property type="entry name" value="GerAC_N"/>
</dbReference>
<dbReference type="PANTHER" id="PTHR35789:SF1">
    <property type="entry name" value="SPORE GERMINATION PROTEIN B3"/>
    <property type="match status" value="1"/>
</dbReference>
<feature type="domain" description="Spore germination GerAC-like C-terminal" evidence="8">
    <location>
        <begin position="256"/>
        <end position="420"/>
    </location>
</feature>
<comment type="subcellular location">
    <subcellularLocation>
        <location evidence="1">Membrane</location>
        <topology evidence="1">Lipid-anchor</topology>
    </subcellularLocation>
</comment>
<keyword evidence="11" id="KW-1185">Reference proteome</keyword>
<evidence type="ECO:0000313" key="10">
    <source>
        <dbReference type="EMBL" id="MFB9754265.1"/>
    </source>
</evidence>
<dbReference type="Pfam" id="PF25198">
    <property type="entry name" value="Spore_GerAC_N"/>
    <property type="match status" value="1"/>
</dbReference>
<dbReference type="Pfam" id="PF05504">
    <property type="entry name" value="Spore_GerAC"/>
    <property type="match status" value="1"/>
</dbReference>
<dbReference type="NCBIfam" id="TIGR02887">
    <property type="entry name" value="spore_ger_x_C"/>
    <property type="match status" value="1"/>
</dbReference>
<evidence type="ECO:0000256" key="4">
    <source>
        <dbReference type="ARBA" id="ARBA00022729"/>
    </source>
</evidence>
<evidence type="ECO:0000256" key="7">
    <source>
        <dbReference type="ARBA" id="ARBA00023288"/>
    </source>
</evidence>
<evidence type="ECO:0000256" key="1">
    <source>
        <dbReference type="ARBA" id="ARBA00004635"/>
    </source>
</evidence>
<proteinExistence type="inferred from homology"/>
<dbReference type="PANTHER" id="PTHR35789">
    <property type="entry name" value="SPORE GERMINATION PROTEIN B3"/>
    <property type="match status" value="1"/>
</dbReference>
<dbReference type="RefSeq" id="WP_344913939.1">
    <property type="nucleotide sequence ID" value="NZ_BAAAYO010000013.1"/>
</dbReference>
<dbReference type="Proteomes" id="UP001589619">
    <property type="component" value="Unassembled WGS sequence"/>
</dbReference>
<name>A0ABV5W1N5_9BACL</name>
<evidence type="ECO:0000256" key="5">
    <source>
        <dbReference type="ARBA" id="ARBA00023136"/>
    </source>
</evidence>
<keyword evidence="6" id="KW-0564">Palmitate</keyword>
<evidence type="ECO:0000259" key="9">
    <source>
        <dbReference type="Pfam" id="PF25198"/>
    </source>
</evidence>